<evidence type="ECO:0000256" key="1">
    <source>
        <dbReference type="SAM" id="MobiDB-lite"/>
    </source>
</evidence>
<evidence type="ECO:0000313" key="2">
    <source>
        <dbReference type="Proteomes" id="UP000095283"/>
    </source>
</evidence>
<feature type="compositionally biased region" description="Low complexity" evidence="1">
    <location>
        <begin position="36"/>
        <end position="45"/>
    </location>
</feature>
<feature type="compositionally biased region" description="Pro residues" evidence="1">
    <location>
        <begin position="56"/>
        <end position="71"/>
    </location>
</feature>
<accession>A0A1I7XQE9</accession>
<sequence>MKQLRFGGFRPARRSRGGRDEICQEMFPGEGPPPQFFGQPPMGFFCDPYAGGDRGPIPPLPPFTMPPPDAPHPMVHDGFTERTSPMNGGLPGGMISTEFESELGFQPLPSMYPPELKAHPMAGW</sequence>
<reference evidence="3" key="1">
    <citation type="submission" date="2016-11" db="UniProtKB">
        <authorList>
            <consortium name="WormBaseParasite"/>
        </authorList>
    </citation>
    <scope>IDENTIFICATION</scope>
</reference>
<proteinExistence type="predicted"/>
<organism evidence="2 3">
    <name type="scientific">Heterorhabditis bacteriophora</name>
    <name type="common">Entomopathogenic nematode worm</name>
    <dbReference type="NCBI Taxonomy" id="37862"/>
    <lineage>
        <taxon>Eukaryota</taxon>
        <taxon>Metazoa</taxon>
        <taxon>Ecdysozoa</taxon>
        <taxon>Nematoda</taxon>
        <taxon>Chromadorea</taxon>
        <taxon>Rhabditida</taxon>
        <taxon>Rhabditina</taxon>
        <taxon>Rhabditomorpha</taxon>
        <taxon>Strongyloidea</taxon>
        <taxon>Heterorhabditidae</taxon>
        <taxon>Heterorhabditis</taxon>
    </lineage>
</organism>
<evidence type="ECO:0000313" key="3">
    <source>
        <dbReference type="WBParaSite" id="Hba_19966"/>
    </source>
</evidence>
<name>A0A1I7XQE9_HETBA</name>
<feature type="region of interest" description="Disordered" evidence="1">
    <location>
        <begin position="1"/>
        <end position="96"/>
    </location>
</feature>
<dbReference type="Proteomes" id="UP000095283">
    <property type="component" value="Unplaced"/>
</dbReference>
<keyword evidence="2" id="KW-1185">Reference proteome</keyword>
<dbReference type="WBParaSite" id="Hba_19966">
    <property type="protein sequence ID" value="Hba_19966"/>
    <property type="gene ID" value="Hba_19966"/>
</dbReference>
<protein>
    <submittedName>
        <fullName evidence="3">PSP domain-containing protein</fullName>
    </submittedName>
</protein>
<dbReference type="AlphaFoldDB" id="A0A1I7XQE9"/>